<keyword evidence="2" id="KW-1185">Reference proteome</keyword>
<evidence type="ECO:0000313" key="1">
    <source>
        <dbReference type="EMBL" id="KAH9288136.1"/>
    </source>
</evidence>
<reference evidence="1 2" key="1">
    <citation type="journal article" date="2021" name="Nat. Plants">
        <title>The Taxus genome provides insights into paclitaxel biosynthesis.</title>
        <authorList>
            <person name="Xiong X."/>
            <person name="Gou J."/>
            <person name="Liao Q."/>
            <person name="Li Y."/>
            <person name="Zhou Q."/>
            <person name="Bi G."/>
            <person name="Li C."/>
            <person name="Du R."/>
            <person name="Wang X."/>
            <person name="Sun T."/>
            <person name="Guo L."/>
            <person name="Liang H."/>
            <person name="Lu P."/>
            <person name="Wu Y."/>
            <person name="Zhang Z."/>
            <person name="Ro D.K."/>
            <person name="Shang Y."/>
            <person name="Huang S."/>
            <person name="Yan J."/>
        </authorList>
    </citation>
    <scope>NUCLEOTIDE SEQUENCE [LARGE SCALE GENOMIC DNA]</scope>
    <source>
        <strain evidence="1">Ta-2019</strain>
    </source>
</reference>
<sequence length="49" mass="5083">TSLGESIGTKPIGRNPLGMAIAQMVGVQFSTTTGMQGISAIRPGHDERL</sequence>
<protein>
    <submittedName>
        <fullName evidence="1">Uncharacterized protein</fullName>
    </submittedName>
</protein>
<gene>
    <name evidence="1" type="ORF">KI387_032253</name>
</gene>
<dbReference type="AlphaFoldDB" id="A0AA38BV21"/>
<comment type="caution">
    <text evidence="1">The sequence shown here is derived from an EMBL/GenBank/DDBJ whole genome shotgun (WGS) entry which is preliminary data.</text>
</comment>
<name>A0AA38BV21_TAXCH</name>
<feature type="non-terminal residue" evidence="1">
    <location>
        <position position="1"/>
    </location>
</feature>
<feature type="non-terminal residue" evidence="1">
    <location>
        <position position="49"/>
    </location>
</feature>
<dbReference type="Proteomes" id="UP000824469">
    <property type="component" value="Unassembled WGS sequence"/>
</dbReference>
<proteinExistence type="predicted"/>
<evidence type="ECO:0000313" key="2">
    <source>
        <dbReference type="Proteomes" id="UP000824469"/>
    </source>
</evidence>
<accession>A0AA38BV21</accession>
<dbReference type="EMBL" id="JAHRHJ020003813">
    <property type="protein sequence ID" value="KAH9288136.1"/>
    <property type="molecule type" value="Genomic_DNA"/>
</dbReference>
<organism evidence="1 2">
    <name type="scientific">Taxus chinensis</name>
    <name type="common">Chinese yew</name>
    <name type="synonym">Taxus wallichiana var. chinensis</name>
    <dbReference type="NCBI Taxonomy" id="29808"/>
    <lineage>
        <taxon>Eukaryota</taxon>
        <taxon>Viridiplantae</taxon>
        <taxon>Streptophyta</taxon>
        <taxon>Embryophyta</taxon>
        <taxon>Tracheophyta</taxon>
        <taxon>Spermatophyta</taxon>
        <taxon>Pinopsida</taxon>
        <taxon>Pinidae</taxon>
        <taxon>Conifers II</taxon>
        <taxon>Cupressales</taxon>
        <taxon>Taxaceae</taxon>
        <taxon>Taxus</taxon>
    </lineage>
</organism>